<dbReference type="AlphaFoldDB" id="A0AA37WLT0"/>
<comment type="similarity">
    <text evidence="2">Belongs to the PTPS family. QueD subfamily.</text>
</comment>
<accession>A0AA37WLT0</accession>
<dbReference type="InterPro" id="IPR038418">
    <property type="entry name" value="6-PTP_synth/QueD_sf"/>
</dbReference>
<dbReference type="EMBL" id="BSPD01000042">
    <property type="protein sequence ID" value="GLS26314.1"/>
    <property type="molecule type" value="Genomic_DNA"/>
</dbReference>
<dbReference type="RefSeq" id="WP_232592422.1">
    <property type="nucleotide sequence ID" value="NZ_BSPD01000042.1"/>
</dbReference>
<protein>
    <recommendedName>
        <fullName evidence="4">6-carboxy-5,6,7,8-tetrahydropterin synthase</fullName>
        <ecNumber evidence="3">4.1.2.50</ecNumber>
    </recommendedName>
    <alternativeName>
        <fullName evidence="5">Queuosine biosynthesis protein QueD</fullName>
    </alternativeName>
</protein>
<comment type="caution">
    <text evidence="7">The sequence shown here is derived from an EMBL/GenBank/DDBJ whole genome shotgun (WGS) entry which is preliminary data.</text>
</comment>
<dbReference type="Pfam" id="PF01242">
    <property type="entry name" value="PTPS"/>
    <property type="match status" value="2"/>
</dbReference>
<dbReference type="Gene3D" id="3.30.479.10">
    <property type="entry name" value="6-pyruvoyl tetrahydropterin synthase/QueD"/>
    <property type="match status" value="2"/>
</dbReference>
<dbReference type="InterPro" id="IPR007115">
    <property type="entry name" value="6-PTP_synth/QueD"/>
</dbReference>
<dbReference type="SUPFAM" id="SSF55620">
    <property type="entry name" value="Tetrahydrobiopterin biosynthesis enzymes-like"/>
    <property type="match status" value="2"/>
</dbReference>
<evidence type="ECO:0000256" key="6">
    <source>
        <dbReference type="ARBA" id="ARBA00048807"/>
    </source>
</evidence>
<proteinExistence type="inferred from homology"/>
<dbReference type="GO" id="GO:0070497">
    <property type="term" value="F:6-carboxytetrahydropterin synthase activity"/>
    <property type="evidence" value="ECO:0007669"/>
    <property type="project" value="UniProtKB-EC"/>
</dbReference>
<dbReference type="Proteomes" id="UP001156870">
    <property type="component" value="Unassembled WGS sequence"/>
</dbReference>
<evidence type="ECO:0000256" key="1">
    <source>
        <dbReference type="ARBA" id="ARBA00005061"/>
    </source>
</evidence>
<evidence type="ECO:0000256" key="3">
    <source>
        <dbReference type="ARBA" id="ARBA00012982"/>
    </source>
</evidence>
<name>A0AA37WLT0_9GAMM</name>
<comment type="catalytic activity">
    <reaction evidence="6">
        <text>7,8-dihydroneopterin 3'-triphosphate + H2O = 6-carboxy-5,6,7,8-tetrahydropterin + triphosphate + acetaldehyde + 2 H(+)</text>
        <dbReference type="Rhea" id="RHEA:27966"/>
        <dbReference type="ChEBI" id="CHEBI:15343"/>
        <dbReference type="ChEBI" id="CHEBI:15377"/>
        <dbReference type="ChEBI" id="CHEBI:15378"/>
        <dbReference type="ChEBI" id="CHEBI:18036"/>
        <dbReference type="ChEBI" id="CHEBI:58462"/>
        <dbReference type="ChEBI" id="CHEBI:61032"/>
        <dbReference type="EC" id="4.1.2.50"/>
    </reaction>
</comment>
<evidence type="ECO:0000313" key="8">
    <source>
        <dbReference type="Proteomes" id="UP001156870"/>
    </source>
</evidence>
<sequence length="290" mass="33079">MYLFVDELTNVDFSYLDPIRGIVGETWLANFGLEGSLNEQGMICDFGIVKKLFRDWLDNEIDHRLVVPTQSDYINIDHHNDQTTITWMLKGKNSDHTLGSKIIISGPHCAFALIDAAIINADTVAAHVINQVSTLMPHSVKRVDLTFSTENISGEYYHYSHGLKKHDGNCQRIAHGHRSTIEIRVNEQRNTQLEKQWSERWRDIYLGTEEDIVDSTTEGETEYWHFEYQAQQGEFKLIIPKNHCEIIPTDTTVEWLCHYIASTLKAEIDSNQTITVKAFEGIGKGAIVAL</sequence>
<gene>
    <name evidence="7" type="primary">queD</name>
    <name evidence="7" type="ORF">GCM10007877_20290</name>
</gene>
<keyword evidence="8" id="KW-1185">Reference proteome</keyword>
<dbReference type="EC" id="4.1.2.50" evidence="3"/>
<evidence type="ECO:0000313" key="7">
    <source>
        <dbReference type="EMBL" id="GLS26314.1"/>
    </source>
</evidence>
<organism evidence="7 8">
    <name type="scientific">Marinibactrum halimedae</name>
    <dbReference type="NCBI Taxonomy" id="1444977"/>
    <lineage>
        <taxon>Bacteria</taxon>
        <taxon>Pseudomonadati</taxon>
        <taxon>Pseudomonadota</taxon>
        <taxon>Gammaproteobacteria</taxon>
        <taxon>Cellvibrionales</taxon>
        <taxon>Cellvibrionaceae</taxon>
        <taxon>Marinibactrum</taxon>
    </lineage>
</organism>
<evidence type="ECO:0000256" key="2">
    <source>
        <dbReference type="ARBA" id="ARBA00008900"/>
    </source>
</evidence>
<evidence type="ECO:0000256" key="5">
    <source>
        <dbReference type="ARBA" id="ARBA00031449"/>
    </source>
</evidence>
<comment type="pathway">
    <text evidence="1">Purine metabolism; 7-cyano-7-deazaguanine biosynthesis.</text>
</comment>
<evidence type="ECO:0000256" key="4">
    <source>
        <dbReference type="ARBA" id="ARBA00018141"/>
    </source>
</evidence>
<reference evidence="7 8" key="1">
    <citation type="journal article" date="2014" name="Int. J. Syst. Evol. Microbiol.">
        <title>Complete genome sequence of Corynebacterium casei LMG S-19264T (=DSM 44701T), isolated from a smear-ripened cheese.</title>
        <authorList>
            <consortium name="US DOE Joint Genome Institute (JGI-PGF)"/>
            <person name="Walter F."/>
            <person name="Albersmeier A."/>
            <person name="Kalinowski J."/>
            <person name="Ruckert C."/>
        </authorList>
    </citation>
    <scope>NUCLEOTIDE SEQUENCE [LARGE SCALE GENOMIC DNA]</scope>
    <source>
        <strain evidence="7 8">NBRC 110095</strain>
    </source>
</reference>